<gene>
    <name evidence="2" type="ORF">H0S81_01810</name>
</gene>
<reference evidence="2" key="1">
    <citation type="submission" date="2020-07" db="EMBL/GenBank/DDBJ databases">
        <title>Severe corrosion of carbon steel in oil field produced water can be linked to methanogenic archaea containing a special type of NiFe hydrogenase.</title>
        <authorList>
            <person name="Lahme S."/>
            <person name="Mand J."/>
            <person name="Longwell J."/>
            <person name="Smith R."/>
            <person name="Enning D."/>
        </authorList>
    </citation>
    <scope>NUCLEOTIDE SEQUENCE</scope>
    <source>
        <strain evidence="2">MIC098Bin6</strain>
    </source>
</reference>
<dbReference type="Proteomes" id="UP000706172">
    <property type="component" value="Unassembled WGS sequence"/>
</dbReference>
<organism evidence="2 3">
    <name type="scientific">Desulfotignum balticum</name>
    <dbReference type="NCBI Taxonomy" id="115781"/>
    <lineage>
        <taxon>Bacteria</taxon>
        <taxon>Pseudomonadati</taxon>
        <taxon>Thermodesulfobacteriota</taxon>
        <taxon>Desulfobacteria</taxon>
        <taxon>Desulfobacterales</taxon>
        <taxon>Desulfobacteraceae</taxon>
        <taxon>Desulfotignum</taxon>
    </lineage>
</organism>
<dbReference type="EMBL" id="JACCQK010000073">
    <property type="protein sequence ID" value="MBG0778653.1"/>
    <property type="molecule type" value="Genomic_DNA"/>
</dbReference>
<dbReference type="AlphaFoldDB" id="A0A931G7J7"/>
<dbReference type="GO" id="GO:0005886">
    <property type="term" value="C:plasma membrane"/>
    <property type="evidence" value="ECO:0007669"/>
    <property type="project" value="TreeGrafter"/>
</dbReference>
<feature type="domain" description="Hemerythrin-like" evidence="1">
    <location>
        <begin position="4"/>
        <end position="137"/>
    </location>
</feature>
<evidence type="ECO:0000313" key="2">
    <source>
        <dbReference type="EMBL" id="MBG0778653.1"/>
    </source>
</evidence>
<evidence type="ECO:0000313" key="3">
    <source>
        <dbReference type="Proteomes" id="UP000706172"/>
    </source>
</evidence>
<dbReference type="Gene3D" id="1.20.120.520">
    <property type="entry name" value="nmb1532 protein domain like"/>
    <property type="match status" value="1"/>
</dbReference>
<comment type="caution">
    <text evidence="2">The sequence shown here is derived from an EMBL/GenBank/DDBJ whole genome shotgun (WGS) entry which is preliminary data.</text>
</comment>
<sequence length="183" mass="21227">MKSIDQLKNEHEGIKIVFRVLRKMGESLQSNHTLDTGHFEGILEFFEIFVDKCHHGKEEDLLFPAMEQAGIPRQGPIEAMLAEHATGRGHIKSIRRKFARFQSGDTAVSEALADECEQYILLMLDHIYKENNILYPMGETRFSQEIDEKLYQDFEALETERIGTGRHEAFHQMIDELTQIYLD</sequence>
<dbReference type="PANTHER" id="PTHR39966:SF1">
    <property type="entry name" value="HEMERYTHRIN-LIKE DOMAIN-CONTAINING PROTEIN"/>
    <property type="match status" value="1"/>
</dbReference>
<dbReference type="CDD" id="cd12108">
    <property type="entry name" value="Hr-like"/>
    <property type="match status" value="1"/>
</dbReference>
<accession>A0A931G7J7</accession>
<name>A0A931G7J7_9BACT</name>
<protein>
    <submittedName>
        <fullName evidence="2">Hemerythrin domain-containing protein</fullName>
    </submittedName>
</protein>
<dbReference type="InterPro" id="IPR012312">
    <property type="entry name" value="Hemerythrin-like"/>
</dbReference>
<proteinExistence type="predicted"/>
<dbReference type="Pfam" id="PF01814">
    <property type="entry name" value="Hemerythrin"/>
    <property type="match status" value="1"/>
</dbReference>
<dbReference type="PANTHER" id="PTHR39966">
    <property type="entry name" value="BLL2471 PROTEIN-RELATED"/>
    <property type="match status" value="1"/>
</dbReference>
<evidence type="ECO:0000259" key="1">
    <source>
        <dbReference type="Pfam" id="PF01814"/>
    </source>
</evidence>